<dbReference type="Pfam" id="PF09002">
    <property type="entry name" value="Card1_endonuc"/>
    <property type="match status" value="1"/>
</dbReference>
<dbReference type="InterPro" id="IPR056339">
    <property type="entry name" value="CARF_Card1"/>
</dbReference>
<evidence type="ECO:0000259" key="1">
    <source>
        <dbReference type="Pfam" id="PF09002"/>
    </source>
</evidence>
<comment type="caution">
    <text evidence="3">The sequence shown here is derived from an EMBL/GenBank/DDBJ whole genome shotgun (WGS) entry which is preliminary data.</text>
</comment>
<evidence type="ECO:0000259" key="2">
    <source>
        <dbReference type="Pfam" id="PF23400"/>
    </source>
</evidence>
<evidence type="ECO:0000313" key="3">
    <source>
        <dbReference type="EMBL" id="PAT36469.1"/>
    </source>
</evidence>
<proteinExistence type="predicted"/>
<gene>
    <name evidence="3" type="ORF">CK625_11040</name>
</gene>
<name>A0A2A2AFU9_9BURK</name>
<feature type="domain" description="Card1 CARF" evidence="2">
    <location>
        <begin position="9"/>
        <end position="153"/>
    </location>
</feature>
<dbReference type="RefSeq" id="WP_095540377.1">
    <property type="nucleotide sequence ID" value="NZ_NSJB01000010.1"/>
</dbReference>
<accession>A0A2A2AFU9</accession>
<feature type="domain" description="Card1 endonuclease" evidence="1">
    <location>
        <begin position="251"/>
        <end position="382"/>
    </location>
</feature>
<dbReference type="Proteomes" id="UP000218054">
    <property type="component" value="Unassembled WGS sequence"/>
</dbReference>
<evidence type="ECO:0000313" key="4">
    <source>
        <dbReference type="Proteomes" id="UP000218054"/>
    </source>
</evidence>
<dbReference type="InterPro" id="IPR011856">
    <property type="entry name" value="tRNA_endonuc-like_dom_sf"/>
</dbReference>
<dbReference type="EMBL" id="NSJB01000010">
    <property type="protein sequence ID" value="PAT36469.1"/>
    <property type="molecule type" value="Genomic_DNA"/>
</dbReference>
<sequence length="385" mass="42749">MNHHPAATVHVCIATGQNAANLIPLKQLQAKHVLILETPDMKAKGSGKNLQHALPKDVQAERIDFDDSSPQSIVESAAHLVEEKLDGRHTILHITGGPKLMVLALQDQLKMVEAGTGTLQLVYADTFKQKLDWYSPDGRTNQQDMQDVLTLQDQFLLQGYRTASDTRPQTAWEQVLKRQGMTRILAQQAPGLTAGALRALTATASQATLQAQFHHPPSRALANILREAHRHGLLHWSEHEPMQVQFTSRDDARYFAGLWLEEHAFLQLDSHFKDGQYAMSVKIERHSKGQSTPNELDGIVVHRNRTLLLECKTGKQNEADARDALYKLGQLRNEIGGAAGQALYLSIHPITPASKTRARDLRISVLDGPGITQLGDFLRAWRDGA</sequence>
<keyword evidence="4" id="KW-1185">Reference proteome</keyword>
<dbReference type="GO" id="GO:0003676">
    <property type="term" value="F:nucleic acid binding"/>
    <property type="evidence" value="ECO:0007669"/>
    <property type="project" value="InterPro"/>
</dbReference>
<dbReference type="Gene3D" id="3.40.1350.10">
    <property type="match status" value="1"/>
</dbReference>
<dbReference type="Pfam" id="PF23400">
    <property type="entry name" value="CARF_Card1"/>
    <property type="match status" value="1"/>
</dbReference>
<dbReference type="Gene3D" id="3.40.50.10770">
    <property type="entry name" value="Hypothetical protein VC1899 like domain (Restriction endonuclease-like)"/>
    <property type="match status" value="1"/>
</dbReference>
<evidence type="ECO:0008006" key="5">
    <source>
        <dbReference type="Google" id="ProtNLM"/>
    </source>
</evidence>
<dbReference type="SUPFAM" id="SSF52980">
    <property type="entry name" value="Restriction endonuclease-like"/>
    <property type="match status" value="1"/>
</dbReference>
<dbReference type="InterPro" id="IPR011335">
    <property type="entry name" value="Restrct_endonuc-II-like"/>
</dbReference>
<protein>
    <recommendedName>
        <fullName evidence="5">DUF1887 family protein</fullName>
    </recommendedName>
</protein>
<dbReference type="AlphaFoldDB" id="A0A2A2AFU9"/>
<dbReference type="Gene3D" id="1.10.10.680">
    <property type="entry name" value="Hypothetical protein VC1899 (Restriction endonuclease-like)"/>
    <property type="match status" value="1"/>
</dbReference>
<reference evidence="3 4" key="1">
    <citation type="submission" date="2017-08" db="EMBL/GenBank/DDBJ databases">
        <title>WGS of Clinical strains of the CDC Group NO-1 linked to zoonotic infections in humans.</title>
        <authorList>
            <person name="Bernier A.-M."/>
            <person name="Bernard K."/>
        </authorList>
    </citation>
    <scope>NUCLEOTIDE SEQUENCE [LARGE SCALE GENOMIC DNA]</scope>
    <source>
        <strain evidence="3 4">NML00-0135</strain>
    </source>
</reference>
<dbReference type="InterPro" id="IPR015093">
    <property type="entry name" value="Card1_endonucl_dom"/>
</dbReference>
<organism evidence="3 4">
    <name type="scientific">Vandammella animalimorsus</name>
    <dbReference type="NCBI Taxonomy" id="2029117"/>
    <lineage>
        <taxon>Bacteria</taxon>
        <taxon>Pseudomonadati</taxon>
        <taxon>Pseudomonadota</taxon>
        <taxon>Betaproteobacteria</taxon>
        <taxon>Burkholderiales</taxon>
        <taxon>Comamonadaceae</taxon>
        <taxon>Vandammella</taxon>
    </lineage>
</organism>